<feature type="region of interest" description="Disordered" evidence="2">
    <location>
        <begin position="1"/>
        <end position="104"/>
    </location>
</feature>
<name>A0A8I2YW86_9AGAM</name>
<protein>
    <submittedName>
        <fullName evidence="3">Uncharacterized protein</fullName>
    </submittedName>
</protein>
<evidence type="ECO:0000256" key="2">
    <source>
        <dbReference type="SAM" id="MobiDB-lite"/>
    </source>
</evidence>
<accession>A0A8I2YW86</accession>
<dbReference type="OrthoDB" id="2684984at2759"/>
<dbReference type="AlphaFoldDB" id="A0A8I2YW86"/>
<proteinExistence type="predicted"/>
<evidence type="ECO:0000256" key="1">
    <source>
        <dbReference type="SAM" id="Coils"/>
    </source>
</evidence>
<reference evidence="3" key="1">
    <citation type="submission" date="2021-03" db="EMBL/GenBank/DDBJ databases">
        <title>Evolutionary innovations through gain and loss of genes in the ectomycorrhizal Boletales.</title>
        <authorList>
            <person name="Wu G."/>
            <person name="Miyauchi S."/>
            <person name="Morin E."/>
            <person name="Yang Z.-L."/>
            <person name="Xu J."/>
            <person name="Martin F.M."/>
        </authorList>
    </citation>
    <scope>NUCLEOTIDE SEQUENCE</scope>
    <source>
        <strain evidence="3">BR01</strain>
    </source>
</reference>
<gene>
    <name evidence="3" type="ORF">JVT61DRAFT_13707</name>
</gene>
<dbReference type="Proteomes" id="UP000683000">
    <property type="component" value="Unassembled WGS sequence"/>
</dbReference>
<feature type="coiled-coil region" evidence="1">
    <location>
        <begin position="168"/>
        <end position="202"/>
    </location>
</feature>
<sequence>MLRLKRNKKDSPSQAGPDVEMTMGEVGRRSKRIPEVAIPRKKRLAEEDDPSRHDKRQKRASRRTIFSDDDEDVPRPSPSKISSLKGKARALTPEPVKASEELEEPEGPKVCEACKYCGSKCVWQTLKQSALASQIEKRACTMCVSQKTHCYITGKVAASQPNPLQDIVVKQQQEILEVKEQMKKLAKKLVVQEQEKAQLLSSVSMLEATVAQLSLNLSSHP</sequence>
<comment type="caution">
    <text evidence="3">The sequence shown here is derived from an EMBL/GenBank/DDBJ whole genome shotgun (WGS) entry which is preliminary data.</text>
</comment>
<evidence type="ECO:0000313" key="4">
    <source>
        <dbReference type="Proteomes" id="UP000683000"/>
    </source>
</evidence>
<keyword evidence="4" id="KW-1185">Reference proteome</keyword>
<feature type="compositionally biased region" description="Basic residues" evidence="2">
    <location>
        <begin position="53"/>
        <end position="62"/>
    </location>
</feature>
<dbReference type="EMBL" id="JAGFBS010000007">
    <property type="protein sequence ID" value="KAG6378028.1"/>
    <property type="molecule type" value="Genomic_DNA"/>
</dbReference>
<organism evidence="3 4">
    <name type="scientific">Boletus reticuloceps</name>
    <dbReference type="NCBI Taxonomy" id="495285"/>
    <lineage>
        <taxon>Eukaryota</taxon>
        <taxon>Fungi</taxon>
        <taxon>Dikarya</taxon>
        <taxon>Basidiomycota</taxon>
        <taxon>Agaricomycotina</taxon>
        <taxon>Agaricomycetes</taxon>
        <taxon>Agaricomycetidae</taxon>
        <taxon>Boletales</taxon>
        <taxon>Boletineae</taxon>
        <taxon>Boletaceae</taxon>
        <taxon>Boletoideae</taxon>
        <taxon>Boletus</taxon>
    </lineage>
</organism>
<keyword evidence="1" id="KW-0175">Coiled coil</keyword>
<evidence type="ECO:0000313" key="3">
    <source>
        <dbReference type="EMBL" id="KAG6378028.1"/>
    </source>
</evidence>